<comment type="caution">
    <text evidence="4">The sequence shown here is derived from an EMBL/GenBank/DDBJ whole genome shotgun (WGS) entry which is preliminary data.</text>
</comment>
<keyword evidence="2" id="KW-0378">Hydrolase</keyword>
<proteinExistence type="inferred from homology"/>
<dbReference type="Gene3D" id="3.40.50.1820">
    <property type="entry name" value="alpha/beta hydrolase"/>
    <property type="match status" value="1"/>
</dbReference>
<dbReference type="PANTHER" id="PTHR43798">
    <property type="entry name" value="MONOACYLGLYCEROL LIPASE"/>
    <property type="match status" value="1"/>
</dbReference>
<keyword evidence="5" id="KW-1185">Reference proteome</keyword>
<dbReference type="PRINTS" id="PR00793">
    <property type="entry name" value="PROAMNOPTASE"/>
</dbReference>
<dbReference type="Pfam" id="PF00561">
    <property type="entry name" value="Abhydrolase_1"/>
    <property type="match status" value="1"/>
</dbReference>
<evidence type="ECO:0000313" key="4">
    <source>
        <dbReference type="EMBL" id="RKF37391.1"/>
    </source>
</evidence>
<dbReference type="PRINTS" id="PR00111">
    <property type="entry name" value="ABHYDROLASE"/>
</dbReference>
<sequence>MAFAQTKMTAVDRDSSAYIETQDGVKLFAKSAGNGPVCIFVHGGPGAWSKSFEEMGGRGLEKRLRMVYLDQRGCGRSEVSTSGNYSLDRMVEDIEAIRHALGVERIYLLAHSFGGVIAVNYAKKYPDHLFGLILANSTLDLNSSLEDQMEYVNQLIHSNFKVTARDSILTTFSLARRALSAKDLSYKMLSDDKKTVDKLDHIDESPDRTYDFGKHVWDYKIYCEDFRPETKEIKVPVLVIAGKKDYAIGVNHYRTFQFPHQRTVLIEGGHVLYYEQNKAFVDAIFSFIK</sequence>
<organism evidence="4 5">
    <name type="scientific">Sphingobacterium siyangense</name>
    <dbReference type="NCBI Taxonomy" id="459529"/>
    <lineage>
        <taxon>Bacteria</taxon>
        <taxon>Pseudomonadati</taxon>
        <taxon>Bacteroidota</taxon>
        <taxon>Sphingobacteriia</taxon>
        <taxon>Sphingobacteriales</taxon>
        <taxon>Sphingobacteriaceae</taxon>
        <taxon>Sphingobacterium</taxon>
    </lineage>
</organism>
<dbReference type="InterPro" id="IPR029058">
    <property type="entry name" value="AB_hydrolase_fold"/>
</dbReference>
<evidence type="ECO:0000313" key="5">
    <source>
        <dbReference type="Proteomes" id="UP000286402"/>
    </source>
</evidence>
<dbReference type="GO" id="GO:0016020">
    <property type="term" value="C:membrane"/>
    <property type="evidence" value="ECO:0007669"/>
    <property type="project" value="TreeGrafter"/>
</dbReference>
<dbReference type="AlphaFoldDB" id="A0A420FWU0"/>
<dbReference type="InterPro" id="IPR002410">
    <property type="entry name" value="Peptidase_S33"/>
</dbReference>
<dbReference type="PANTHER" id="PTHR43798:SF33">
    <property type="entry name" value="HYDROLASE, PUTATIVE (AFU_ORTHOLOGUE AFUA_2G14860)-RELATED"/>
    <property type="match status" value="1"/>
</dbReference>
<comment type="similarity">
    <text evidence="1">Belongs to the peptidase S33 family.</text>
</comment>
<dbReference type="SUPFAM" id="SSF53474">
    <property type="entry name" value="alpha/beta-Hydrolases"/>
    <property type="match status" value="1"/>
</dbReference>
<evidence type="ECO:0000256" key="2">
    <source>
        <dbReference type="ARBA" id="ARBA00022801"/>
    </source>
</evidence>
<dbReference type="InterPro" id="IPR050266">
    <property type="entry name" value="AB_hydrolase_sf"/>
</dbReference>
<reference evidence="4 5" key="1">
    <citation type="submission" date="2016-07" db="EMBL/GenBank/DDBJ databases">
        <title>Genome analysis of Sphingobacterium siyangense T12B17.</title>
        <authorList>
            <person name="Xu D."/>
            <person name="Su Y."/>
            <person name="Zheng S."/>
        </authorList>
    </citation>
    <scope>NUCLEOTIDE SEQUENCE [LARGE SCALE GENOMIC DNA]</scope>
    <source>
        <strain evidence="4 5">T12B17</strain>
    </source>
</reference>
<protein>
    <recommendedName>
        <fullName evidence="3">AB hydrolase-1 domain-containing protein</fullName>
    </recommendedName>
</protein>
<dbReference type="InterPro" id="IPR000073">
    <property type="entry name" value="AB_hydrolase_1"/>
</dbReference>
<feature type="domain" description="AB hydrolase-1" evidence="3">
    <location>
        <begin position="39"/>
        <end position="275"/>
    </location>
</feature>
<dbReference type="GO" id="GO:0008233">
    <property type="term" value="F:peptidase activity"/>
    <property type="evidence" value="ECO:0007669"/>
    <property type="project" value="InterPro"/>
</dbReference>
<dbReference type="Proteomes" id="UP000286402">
    <property type="component" value="Unassembled WGS sequence"/>
</dbReference>
<gene>
    <name evidence="4" type="ORF">BCY89_04780</name>
</gene>
<dbReference type="EMBL" id="MCAQ01000012">
    <property type="protein sequence ID" value="RKF37391.1"/>
    <property type="molecule type" value="Genomic_DNA"/>
</dbReference>
<dbReference type="GO" id="GO:0006508">
    <property type="term" value="P:proteolysis"/>
    <property type="evidence" value="ECO:0007669"/>
    <property type="project" value="InterPro"/>
</dbReference>
<evidence type="ECO:0000259" key="3">
    <source>
        <dbReference type="Pfam" id="PF00561"/>
    </source>
</evidence>
<evidence type="ECO:0000256" key="1">
    <source>
        <dbReference type="ARBA" id="ARBA00010088"/>
    </source>
</evidence>
<accession>A0A420FWU0</accession>
<name>A0A420FWU0_9SPHI</name>